<name>A0ABU7NJX5_9ACTN</name>
<keyword evidence="2" id="KW-1185">Reference proteome</keyword>
<organism evidence="1 2">
    <name type="scientific">Streptomyces bugieae</name>
    <dbReference type="NCBI Taxonomy" id="3098223"/>
    <lineage>
        <taxon>Bacteria</taxon>
        <taxon>Bacillati</taxon>
        <taxon>Actinomycetota</taxon>
        <taxon>Actinomycetes</taxon>
        <taxon>Kitasatosporales</taxon>
        <taxon>Streptomycetaceae</taxon>
        <taxon>Streptomyces</taxon>
    </lineage>
</organism>
<accession>A0ABU7NJX5</accession>
<protein>
    <submittedName>
        <fullName evidence="1">Uncharacterized protein</fullName>
    </submittedName>
</protein>
<comment type="caution">
    <text evidence="1">The sequence shown here is derived from an EMBL/GenBank/DDBJ whole genome shotgun (WGS) entry which is preliminary data.</text>
</comment>
<reference evidence="1 2" key="1">
    <citation type="submission" date="2023-12" db="EMBL/GenBank/DDBJ databases">
        <title>30 novel species of actinomycetes from the DSMZ collection.</title>
        <authorList>
            <person name="Nouioui I."/>
        </authorList>
    </citation>
    <scope>NUCLEOTIDE SEQUENCE [LARGE SCALE GENOMIC DNA]</scope>
    <source>
        <strain evidence="1 2">DSM 41528</strain>
    </source>
</reference>
<sequence length="52" mass="5407">MTTSTAVGVGTGVTVDTVVTTGATDEGRYRSLLLTVGGRAFARPHQSVRREA</sequence>
<dbReference type="EMBL" id="JAZBJP010000002">
    <property type="protein sequence ID" value="MEE4419162.1"/>
    <property type="molecule type" value="Genomic_DNA"/>
</dbReference>
<proteinExistence type="predicted"/>
<dbReference type="RefSeq" id="WP_261957692.1">
    <property type="nucleotide sequence ID" value="NZ_JAZBJP010000002.1"/>
</dbReference>
<evidence type="ECO:0000313" key="1">
    <source>
        <dbReference type="EMBL" id="MEE4419162.1"/>
    </source>
</evidence>
<dbReference type="Proteomes" id="UP001307760">
    <property type="component" value="Unassembled WGS sequence"/>
</dbReference>
<gene>
    <name evidence="1" type="ORF">V2J85_07325</name>
</gene>
<evidence type="ECO:0000313" key="2">
    <source>
        <dbReference type="Proteomes" id="UP001307760"/>
    </source>
</evidence>